<dbReference type="AlphaFoldDB" id="A0A7J7N9K3"/>
<dbReference type="Proteomes" id="UP000541444">
    <property type="component" value="Unassembled WGS sequence"/>
</dbReference>
<feature type="non-terminal residue" evidence="1">
    <location>
        <position position="1"/>
    </location>
</feature>
<evidence type="ECO:0000313" key="2">
    <source>
        <dbReference type="Proteomes" id="UP000541444"/>
    </source>
</evidence>
<dbReference type="EMBL" id="JACGCM010000972">
    <property type="protein sequence ID" value="KAF6163568.1"/>
    <property type="molecule type" value="Genomic_DNA"/>
</dbReference>
<reference evidence="1 2" key="1">
    <citation type="journal article" date="2020" name="IScience">
        <title>Genome Sequencing of the Endangered Kingdonia uniflora (Circaeasteraceae, Ranunculales) Reveals Potential Mechanisms of Evolutionary Specialization.</title>
        <authorList>
            <person name="Sun Y."/>
            <person name="Deng T."/>
            <person name="Zhang A."/>
            <person name="Moore M.J."/>
            <person name="Landis J.B."/>
            <person name="Lin N."/>
            <person name="Zhang H."/>
            <person name="Zhang X."/>
            <person name="Huang J."/>
            <person name="Zhang X."/>
            <person name="Sun H."/>
            <person name="Wang H."/>
        </authorList>
    </citation>
    <scope>NUCLEOTIDE SEQUENCE [LARGE SCALE GENOMIC DNA]</scope>
    <source>
        <strain evidence="1">TB1705</strain>
        <tissue evidence="1">Leaf</tissue>
    </source>
</reference>
<gene>
    <name evidence="1" type="ORF">GIB67_022133</name>
</gene>
<keyword evidence="2" id="KW-1185">Reference proteome</keyword>
<sequence length="84" mass="9932">HDLRGYKINVAMAEKSAPRDLSSFGHDFSQFMRPLQTLLQVSKRVKERPLENREFMHQTKHSFECHPLEHVYKLVQISVNSLRL</sequence>
<evidence type="ECO:0000313" key="1">
    <source>
        <dbReference type="EMBL" id="KAF6163568.1"/>
    </source>
</evidence>
<proteinExistence type="predicted"/>
<comment type="caution">
    <text evidence="1">The sequence shown here is derived from an EMBL/GenBank/DDBJ whole genome shotgun (WGS) entry which is preliminary data.</text>
</comment>
<name>A0A7J7N9K3_9MAGN</name>
<accession>A0A7J7N9K3</accession>
<protein>
    <submittedName>
        <fullName evidence="1">Uncharacterized protein</fullName>
    </submittedName>
</protein>
<organism evidence="1 2">
    <name type="scientific">Kingdonia uniflora</name>
    <dbReference type="NCBI Taxonomy" id="39325"/>
    <lineage>
        <taxon>Eukaryota</taxon>
        <taxon>Viridiplantae</taxon>
        <taxon>Streptophyta</taxon>
        <taxon>Embryophyta</taxon>
        <taxon>Tracheophyta</taxon>
        <taxon>Spermatophyta</taxon>
        <taxon>Magnoliopsida</taxon>
        <taxon>Ranunculales</taxon>
        <taxon>Circaeasteraceae</taxon>
        <taxon>Kingdonia</taxon>
    </lineage>
</organism>